<dbReference type="Pfam" id="PF01420">
    <property type="entry name" value="Methylase_S"/>
    <property type="match status" value="2"/>
</dbReference>
<sequence>MKKPLSAFIREYSARNKNEACSAVYSVTNSHGFMPSTEYFSKEVFSKDLSTYKIVKKGMIAYNPSRINVGSVAVQRTAEQVIVSPLYVVFEVNEKELLPEYVSYFLHSDIGLAQIAMNTLGSVRDSLKFNALQKIEINVYSVEEQRRVVDKLQRLEAISLKKRKVLEKFEDLVKSQFIEMFGDPETNPYDFEKVAINDVCSSIVRGPFGSALKKDFFIEKSNNSYKVYEQKHAIQKSATIGTYYIDELKFKELSRFECKPGDFIMSCSGTMGELYQLPKDCERGIINQALCKFTLNDKISPVFFTTYMSQTIGNLETKGSGIKNIAAVSYVKSMPVILPPLEIQNQFARFVEQTDKSKIPFEMEVAA</sequence>
<reference evidence="5" key="1">
    <citation type="submission" date="2020-10" db="EMBL/GenBank/DDBJ databases">
        <authorList>
            <person name="Gilroy R."/>
        </authorList>
    </citation>
    <scope>NUCLEOTIDE SEQUENCE</scope>
    <source>
        <strain evidence="5">ChiW17-6978</strain>
    </source>
</reference>
<accession>A0A9D1GT35</accession>
<dbReference type="GO" id="GO:0009307">
    <property type="term" value="P:DNA restriction-modification system"/>
    <property type="evidence" value="ECO:0007669"/>
    <property type="project" value="UniProtKB-KW"/>
</dbReference>
<evidence type="ECO:0000313" key="5">
    <source>
        <dbReference type="EMBL" id="HIT50421.1"/>
    </source>
</evidence>
<dbReference type="AlphaFoldDB" id="A0A9D1GT35"/>
<dbReference type="Proteomes" id="UP000886758">
    <property type="component" value="Unassembled WGS sequence"/>
</dbReference>
<evidence type="ECO:0000313" key="6">
    <source>
        <dbReference type="Proteomes" id="UP000886758"/>
    </source>
</evidence>
<dbReference type="InterPro" id="IPR044946">
    <property type="entry name" value="Restrct_endonuc_typeI_TRD_sf"/>
</dbReference>
<proteinExistence type="inferred from homology"/>
<reference evidence="5" key="2">
    <citation type="journal article" date="2021" name="PeerJ">
        <title>Extensive microbial diversity within the chicken gut microbiome revealed by metagenomics and culture.</title>
        <authorList>
            <person name="Gilroy R."/>
            <person name="Ravi A."/>
            <person name="Getino M."/>
            <person name="Pursley I."/>
            <person name="Horton D.L."/>
            <person name="Alikhan N.F."/>
            <person name="Baker D."/>
            <person name="Gharbi K."/>
            <person name="Hall N."/>
            <person name="Watson M."/>
            <person name="Adriaenssens E.M."/>
            <person name="Foster-Nyarko E."/>
            <person name="Jarju S."/>
            <person name="Secka A."/>
            <person name="Antonio M."/>
            <person name="Oren A."/>
            <person name="Chaudhuri R.R."/>
            <person name="La Ragione R."/>
            <person name="Hildebrand F."/>
            <person name="Pallen M.J."/>
        </authorList>
    </citation>
    <scope>NUCLEOTIDE SEQUENCE</scope>
    <source>
        <strain evidence="5">ChiW17-6978</strain>
    </source>
</reference>
<dbReference type="Gene3D" id="3.90.220.20">
    <property type="entry name" value="DNA methylase specificity domains"/>
    <property type="match status" value="2"/>
</dbReference>
<organism evidence="5 6">
    <name type="scientific">Candidatus Pelethenecus faecipullorum</name>
    <dbReference type="NCBI Taxonomy" id="2840900"/>
    <lineage>
        <taxon>Bacteria</taxon>
        <taxon>Bacillati</taxon>
        <taxon>Mycoplasmatota</taxon>
        <taxon>Mollicutes</taxon>
        <taxon>Candidatus Pelethenecus</taxon>
    </lineage>
</organism>
<keyword evidence="5" id="KW-0255">Endonuclease</keyword>
<keyword evidence="5" id="KW-0540">Nuclease</keyword>
<evidence type="ECO:0000256" key="3">
    <source>
        <dbReference type="ARBA" id="ARBA00023125"/>
    </source>
</evidence>
<dbReference type="SUPFAM" id="SSF116734">
    <property type="entry name" value="DNA methylase specificity domain"/>
    <property type="match status" value="2"/>
</dbReference>
<feature type="domain" description="Type I restriction modification DNA specificity" evidence="4">
    <location>
        <begin position="189"/>
        <end position="359"/>
    </location>
</feature>
<name>A0A9D1GT35_9MOLU</name>
<protein>
    <submittedName>
        <fullName evidence="5">Restriction endonuclease subunit S</fullName>
    </submittedName>
</protein>
<comment type="similarity">
    <text evidence="1">Belongs to the type-I restriction system S methylase family.</text>
</comment>
<dbReference type="InterPro" id="IPR052021">
    <property type="entry name" value="Type-I_RS_S_subunit"/>
</dbReference>
<comment type="caution">
    <text evidence="5">The sequence shown here is derived from an EMBL/GenBank/DDBJ whole genome shotgun (WGS) entry which is preliminary data.</text>
</comment>
<dbReference type="GO" id="GO:0004519">
    <property type="term" value="F:endonuclease activity"/>
    <property type="evidence" value="ECO:0007669"/>
    <property type="project" value="UniProtKB-KW"/>
</dbReference>
<evidence type="ECO:0000256" key="2">
    <source>
        <dbReference type="ARBA" id="ARBA00022747"/>
    </source>
</evidence>
<dbReference type="InterPro" id="IPR000055">
    <property type="entry name" value="Restrct_endonuc_typeI_TRD"/>
</dbReference>
<dbReference type="GO" id="GO:0003677">
    <property type="term" value="F:DNA binding"/>
    <property type="evidence" value="ECO:0007669"/>
    <property type="project" value="UniProtKB-KW"/>
</dbReference>
<evidence type="ECO:0000259" key="4">
    <source>
        <dbReference type="Pfam" id="PF01420"/>
    </source>
</evidence>
<dbReference type="PANTHER" id="PTHR30408">
    <property type="entry name" value="TYPE-1 RESTRICTION ENZYME ECOKI SPECIFICITY PROTEIN"/>
    <property type="match status" value="1"/>
</dbReference>
<evidence type="ECO:0000256" key="1">
    <source>
        <dbReference type="ARBA" id="ARBA00010923"/>
    </source>
</evidence>
<feature type="domain" description="Type I restriction modification DNA specificity" evidence="4">
    <location>
        <begin position="48"/>
        <end position="164"/>
    </location>
</feature>
<keyword evidence="3" id="KW-0238">DNA-binding</keyword>
<keyword evidence="2" id="KW-0680">Restriction system</keyword>
<keyword evidence="5" id="KW-0378">Hydrolase</keyword>
<gene>
    <name evidence="5" type="ORF">IAD46_05280</name>
</gene>
<dbReference type="EMBL" id="DVLF01000167">
    <property type="protein sequence ID" value="HIT50421.1"/>
    <property type="molecule type" value="Genomic_DNA"/>
</dbReference>
<dbReference type="PANTHER" id="PTHR30408:SF12">
    <property type="entry name" value="TYPE I RESTRICTION ENZYME MJAVIII SPECIFICITY SUBUNIT"/>
    <property type="match status" value="1"/>
</dbReference>